<dbReference type="EMBL" id="JAPDRQ010000115">
    <property type="protein sequence ID" value="KAJ9654650.1"/>
    <property type="molecule type" value="Genomic_DNA"/>
</dbReference>
<evidence type="ECO:0000313" key="1">
    <source>
        <dbReference type="EMBL" id="KAJ9654650.1"/>
    </source>
</evidence>
<organism evidence="1 2">
    <name type="scientific">Neophaeococcomyces mojaviensis</name>
    <dbReference type="NCBI Taxonomy" id="3383035"/>
    <lineage>
        <taxon>Eukaryota</taxon>
        <taxon>Fungi</taxon>
        <taxon>Dikarya</taxon>
        <taxon>Ascomycota</taxon>
        <taxon>Pezizomycotina</taxon>
        <taxon>Eurotiomycetes</taxon>
        <taxon>Chaetothyriomycetidae</taxon>
        <taxon>Chaetothyriales</taxon>
        <taxon>Chaetothyriales incertae sedis</taxon>
        <taxon>Neophaeococcomyces</taxon>
    </lineage>
</organism>
<protein>
    <submittedName>
        <fullName evidence="1">Uncharacterized protein</fullName>
    </submittedName>
</protein>
<proteinExistence type="predicted"/>
<evidence type="ECO:0000313" key="2">
    <source>
        <dbReference type="Proteomes" id="UP001172386"/>
    </source>
</evidence>
<dbReference type="Proteomes" id="UP001172386">
    <property type="component" value="Unassembled WGS sequence"/>
</dbReference>
<keyword evidence="2" id="KW-1185">Reference proteome</keyword>
<name>A0ACC3A3A9_9EURO</name>
<accession>A0ACC3A3A9</accession>
<reference evidence="1" key="1">
    <citation type="submission" date="2022-10" db="EMBL/GenBank/DDBJ databases">
        <title>Culturing micro-colonial fungi from biological soil crusts in the Mojave desert and describing Neophaeococcomyces mojavensis, and introducing the new genera and species Taxawa tesnikishii.</title>
        <authorList>
            <person name="Kurbessoian T."/>
            <person name="Stajich J.E."/>
        </authorList>
    </citation>
    <scope>NUCLEOTIDE SEQUENCE</scope>
    <source>
        <strain evidence="1">JES_112</strain>
    </source>
</reference>
<sequence length="176" mass="18619">MASAKKDPTSAEIANIETLCLLMSTASEFKPDWIALSESMGGMLAKNIPRKINSIITPYGFEYKSGRIIKAGEDAATSPKAPQTPQKANNPSSDADNEQGTTAKKTGAKRKAPTLKSLSTKAAKSAPAAKKRKVKDGTPTIKAQQDDEVTRMIKEKMGNGTDSDDSGRSAAAEETS</sequence>
<gene>
    <name evidence="1" type="ORF">H2198_006317</name>
</gene>
<comment type="caution">
    <text evidence="1">The sequence shown here is derived from an EMBL/GenBank/DDBJ whole genome shotgun (WGS) entry which is preliminary data.</text>
</comment>